<name>A0A9E6MGY4_9RICK</name>
<dbReference type="Proteomes" id="UP000595296">
    <property type="component" value="Chromosome"/>
</dbReference>
<dbReference type="Pfam" id="PF02897">
    <property type="entry name" value="Peptidase_S9_N"/>
    <property type="match status" value="1"/>
</dbReference>
<evidence type="ECO:0000256" key="2">
    <source>
        <dbReference type="ARBA" id="ARBA00022801"/>
    </source>
</evidence>
<dbReference type="InterPro" id="IPR023302">
    <property type="entry name" value="Pept_S9A_N"/>
</dbReference>
<evidence type="ECO:0000256" key="4">
    <source>
        <dbReference type="SAM" id="Phobius"/>
    </source>
</evidence>
<evidence type="ECO:0000313" key="7">
    <source>
        <dbReference type="EMBL" id="QQV74693.1"/>
    </source>
</evidence>
<keyword evidence="2" id="KW-0378">Hydrolase</keyword>
<dbReference type="Gene3D" id="2.130.10.120">
    <property type="entry name" value="Prolyl oligopeptidase, N-terminal domain"/>
    <property type="match status" value="1"/>
</dbReference>
<evidence type="ECO:0000256" key="1">
    <source>
        <dbReference type="ARBA" id="ARBA00022670"/>
    </source>
</evidence>
<keyword evidence="4" id="KW-1133">Transmembrane helix</keyword>
<protein>
    <recommendedName>
        <fullName evidence="9">Prolyl oligopeptidase</fullName>
    </recommendedName>
</protein>
<keyword evidence="3" id="KW-0720">Serine protease</keyword>
<evidence type="ECO:0000259" key="5">
    <source>
        <dbReference type="Pfam" id="PF00326"/>
    </source>
</evidence>
<gene>
    <name evidence="7" type="ORF">H6P87_00231</name>
</gene>
<sequence length="744" mass="85767">MIKHYSNSKKTLNKAFNLIDIIKIMKKITCYFIIVLLTFCVQAMGNNDEQIYNSKDTKFLEEAEGAEALKWAKERTDKTEKAFQSMPSYKILKKEIESILYDQRKTPYGIIRKGYVYNFWMDDKNPQGLWRRTLVENYSKDKPNWEVLIDFDKLSKKLGKKVMYRGGSDCFQNPNRFLIAMSFGGKDEMFFREWDLEKKDFVKNGFEPKTSDGKLLEGKFTYPTWVDQNTIIFNPVLHKEEVTDSLYPNSLYIWKRGEPIEKAKKLFEIPKNYIRVSAGKLLSDNISSSLIFISADKDFYNYDNYILDTKDEDLKLQKINMPSDATPEGSFKEYVFWRLRSDWKFKNSNIKAGSLIAIHYADLLKEDNDKTSLKILFTPTEREVFYFVGMTKDTVFLTSYENVISKVVTFTLENNEWTKPVTLKLPYENAIFGMLSDDEEEDALITIENSIVPPTIYLWDKTHELKVIRKPLYPFDSKNYVVEQKEATSSDGVKIPYFIVYKKGTKFDGKNPTLLEAYGGFQVINSPYFSRVENEVWVKHGGVNVLANIRGGGEFGPEWHKAAQGIKRQTGFNDFIAVAEDLIKQNITRPEYLGIKGGSNGGLLVSVAMTQRPDLFGAIACEVPILDMVRYKEFGAGHSWVTEYGDPENPNDLVHIKKYAPLENLSLTQKYPTILITGSVLDQRVHPWHARIFEYALEQNSNITTYFLESNDSGHGSGSDLKDSANYFINIYTFFANALKLKIN</sequence>
<evidence type="ECO:0000313" key="8">
    <source>
        <dbReference type="Proteomes" id="UP000595296"/>
    </source>
</evidence>
<dbReference type="InterPro" id="IPR051167">
    <property type="entry name" value="Prolyl_oligopep/macrocyclase"/>
</dbReference>
<dbReference type="SUPFAM" id="SSF53474">
    <property type="entry name" value="alpha/beta-Hydrolases"/>
    <property type="match status" value="1"/>
</dbReference>
<dbReference type="InterPro" id="IPR002470">
    <property type="entry name" value="Peptidase_S9A"/>
</dbReference>
<keyword evidence="1" id="KW-0645">Protease</keyword>
<dbReference type="Gene3D" id="3.40.50.1820">
    <property type="entry name" value="alpha/beta hydrolase"/>
    <property type="match status" value="1"/>
</dbReference>
<dbReference type="SUPFAM" id="SSF50993">
    <property type="entry name" value="Peptidase/esterase 'gauge' domain"/>
    <property type="match status" value="1"/>
</dbReference>
<dbReference type="PANTHER" id="PTHR42881">
    <property type="entry name" value="PROLYL ENDOPEPTIDASE"/>
    <property type="match status" value="1"/>
</dbReference>
<evidence type="ECO:0000256" key="3">
    <source>
        <dbReference type="ARBA" id="ARBA00022825"/>
    </source>
</evidence>
<dbReference type="InterPro" id="IPR029058">
    <property type="entry name" value="AB_hydrolase_fold"/>
</dbReference>
<keyword evidence="4" id="KW-0472">Membrane</keyword>
<feature type="transmembrane region" description="Helical" evidence="4">
    <location>
        <begin position="28"/>
        <end position="45"/>
    </location>
</feature>
<dbReference type="PRINTS" id="PR00862">
    <property type="entry name" value="PROLIGOPTASE"/>
</dbReference>
<organism evidence="7 8">
    <name type="scientific">Rickettsia tillamookensis</name>
    <dbReference type="NCBI Taxonomy" id="2761623"/>
    <lineage>
        <taxon>Bacteria</taxon>
        <taxon>Pseudomonadati</taxon>
        <taxon>Pseudomonadota</taxon>
        <taxon>Alphaproteobacteria</taxon>
        <taxon>Rickettsiales</taxon>
        <taxon>Rickettsiaceae</taxon>
        <taxon>Rickettsieae</taxon>
        <taxon>Rickettsia</taxon>
        <taxon>spotted fever group</taxon>
    </lineage>
</organism>
<evidence type="ECO:0008006" key="9">
    <source>
        <dbReference type="Google" id="ProtNLM"/>
    </source>
</evidence>
<dbReference type="EMBL" id="CP060138">
    <property type="protein sequence ID" value="QQV74693.1"/>
    <property type="molecule type" value="Genomic_DNA"/>
</dbReference>
<proteinExistence type="predicted"/>
<dbReference type="Pfam" id="PF00326">
    <property type="entry name" value="Peptidase_S9"/>
    <property type="match status" value="1"/>
</dbReference>
<dbReference type="InterPro" id="IPR001375">
    <property type="entry name" value="Peptidase_S9_cat"/>
</dbReference>
<feature type="domain" description="Peptidase S9 prolyl oligopeptidase catalytic" evidence="5">
    <location>
        <begin position="529"/>
        <end position="740"/>
    </location>
</feature>
<dbReference type="PANTHER" id="PTHR42881:SF13">
    <property type="entry name" value="PROLYL ENDOPEPTIDASE"/>
    <property type="match status" value="1"/>
</dbReference>
<reference evidence="7 8" key="1">
    <citation type="journal article" date="2021" name="Int. J. Syst. Evol. Microbiol.">
        <title>Characterization of a novel transitional group Rickettsia species (Rickettsia tillamookensis sp. nov.) from the western black-legged tick, Ixodes pacificus.</title>
        <authorList>
            <person name="Gauthier D.T."/>
            <person name="Karpathy S.E."/>
            <person name="Grizzard S.L."/>
            <person name="Batra D."/>
            <person name="Rowe L.A."/>
            <person name="Paddock C.D."/>
        </authorList>
    </citation>
    <scope>NUCLEOTIDE SEQUENCE [LARGE SCALE GENOMIC DNA]</scope>
    <source>
        <strain evidence="7 8">Tillamook 23</strain>
    </source>
</reference>
<feature type="domain" description="Peptidase S9A N-terminal" evidence="6">
    <location>
        <begin position="58"/>
        <end position="465"/>
    </location>
</feature>
<keyword evidence="8" id="KW-1185">Reference proteome</keyword>
<accession>A0A9E6MGY4</accession>
<keyword evidence="4" id="KW-0812">Transmembrane</keyword>
<evidence type="ECO:0000259" key="6">
    <source>
        <dbReference type="Pfam" id="PF02897"/>
    </source>
</evidence>